<evidence type="ECO:0000313" key="1">
    <source>
        <dbReference type="EMBL" id="ATU83628.1"/>
    </source>
</evidence>
<sequence length="104" mass="11915">MYIINFPSFPLFTVSYSTTLHPAYRRLLGLTLPSPPTLSCTARCPICLTRGLPFLVKLSVTRICSPSLRRRRGRRLLSYSGSLLERQMRRVVGSSFIWLAHFIK</sequence>
<reference evidence="1" key="1">
    <citation type="journal article" date="2018" name="Aquaculture">
        <title>Complete genome sequence of a white spot syndrome virus associated with a disease incursion in Australia.</title>
        <authorList>
            <person name="Oakey J."/>
            <person name="Smith C.S."/>
        </authorList>
    </citation>
    <scope>NUCLEOTIDE SEQUENCE [LARGE SCALE GENOMIC DNA]</scope>
    <source>
        <strain evidence="1">WSSV-AU</strain>
    </source>
</reference>
<proteinExistence type="predicted"/>
<accession>A0A2D3I5F7</accession>
<organism evidence="1">
    <name type="scientific">White spot syndrome virus</name>
    <dbReference type="NCBI Taxonomy" id="342409"/>
    <lineage>
        <taxon>Viruses</taxon>
        <taxon>Viruses incertae sedis</taxon>
        <taxon>Naldaviricetes</taxon>
        <taxon>Nimaviridae</taxon>
        <taxon>Whispovirus</taxon>
    </lineage>
</organism>
<dbReference type="EMBL" id="MF768985">
    <property type="protein sequence ID" value="ATU83628.1"/>
    <property type="molecule type" value="Genomic_DNA"/>
</dbReference>
<dbReference type="Proteomes" id="UP000267516">
    <property type="component" value="Segment"/>
</dbReference>
<protein>
    <submittedName>
        <fullName evidence="1">ORF397</fullName>
    </submittedName>
</protein>
<name>A0A2D3I5F7_9VIRU</name>